<comment type="caution">
    <text evidence="2">The sequence shown here is derived from an EMBL/GenBank/DDBJ whole genome shotgun (WGS) entry which is preliminary data.</text>
</comment>
<dbReference type="AlphaFoldDB" id="A0A2S8G253"/>
<dbReference type="EMBL" id="PUIB01000011">
    <property type="protein sequence ID" value="PQO38214.1"/>
    <property type="molecule type" value="Genomic_DNA"/>
</dbReference>
<dbReference type="Proteomes" id="UP000239388">
    <property type="component" value="Unassembled WGS sequence"/>
</dbReference>
<gene>
    <name evidence="2" type="ORF">C5Y98_09085</name>
</gene>
<proteinExistence type="predicted"/>
<evidence type="ECO:0000313" key="2">
    <source>
        <dbReference type="EMBL" id="PQO38214.1"/>
    </source>
</evidence>
<protein>
    <submittedName>
        <fullName evidence="2">Uncharacterized protein</fullName>
    </submittedName>
</protein>
<name>A0A2S8G253_9BACT</name>
<sequence length="207" mass="23366">MHSSPAFLSLLICSFLLGTAFSEEKEAAQPLTPKETQIRKDIKAMLVAGTRGDGKTYVQYIHPKMFERQAGLKEKTIKQIEKAQEAIEKVEKLLGEPFEIEPKFTKRATFLQTAKHEFAIVPVEIVTDSGFATVEVGNFILGIREGEQTEWKYMDGSKLDQRAIHDYFSDFPIDQPLPQVETKTKPKEGGFDDFMDRVDSPSFGSDL</sequence>
<evidence type="ECO:0000256" key="1">
    <source>
        <dbReference type="SAM" id="MobiDB-lite"/>
    </source>
</evidence>
<reference evidence="2 3" key="1">
    <citation type="submission" date="2018-02" db="EMBL/GenBank/DDBJ databases">
        <title>Comparative genomes isolates from brazilian mangrove.</title>
        <authorList>
            <person name="Araujo J.E."/>
            <person name="Taketani R.G."/>
            <person name="Silva M.C.P."/>
            <person name="Loureco M.V."/>
            <person name="Andreote F.D."/>
        </authorList>
    </citation>
    <scope>NUCLEOTIDE SEQUENCE [LARGE SCALE GENOMIC DNA]</scope>
    <source>
        <strain evidence="2 3">NAP PRIS-MGV</strain>
    </source>
</reference>
<dbReference type="RefSeq" id="WP_105353442.1">
    <property type="nucleotide sequence ID" value="NZ_PUIB01000011.1"/>
</dbReference>
<accession>A0A2S8G253</accession>
<feature type="region of interest" description="Disordered" evidence="1">
    <location>
        <begin position="175"/>
        <end position="207"/>
    </location>
</feature>
<feature type="compositionally biased region" description="Basic and acidic residues" evidence="1">
    <location>
        <begin position="182"/>
        <end position="199"/>
    </location>
</feature>
<organism evidence="2 3">
    <name type="scientific">Blastopirellula marina</name>
    <dbReference type="NCBI Taxonomy" id="124"/>
    <lineage>
        <taxon>Bacteria</taxon>
        <taxon>Pseudomonadati</taxon>
        <taxon>Planctomycetota</taxon>
        <taxon>Planctomycetia</taxon>
        <taxon>Pirellulales</taxon>
        <taxon>Pirellulaceae</taxon>
        <taxon>Blastopirellula</taxon>
    </lineage>
</organism>
<evidence type="ECO:0000313" key="3">
    <source>
        <dbReference type="Proteomes" id="UP000239388"/>
    </source>
</evidence>